<accession>A0A699JQM7</accession>
<sequence length="128" mass="13283">MSLVVHPTAGTTSTAATPLSQHHHPLPPPPPLVSLAATTPRTDTTIQQLKRVSRGRLRATVHSIGGVCLASETRQQIRGVFVWAADSSAAEAAAIVKGCLFSAAGSRSHIKGCLFNAAETAATYGVFV</sequence>
<comment type="caution">
    <text evidence="2">The sequence shown here is derived from an EMBL/GenBank/DDBJ whole genome shotgun (WGS) entry which is preliminary data.</text>
</comment>
<feature type="compositionally biased region" description="Low complexity" evidence="1">
    <location>
        <begin position="8"/>
        <end position="20"/>
    </location>
</feature>
<evidence type="ECO:0000313" key="2">
    <source>
        <dbReference type="EMBL" id="GFA52347.1"/>
    </source>
</evidence>
<dbReference type="EMBL" id="BKCJ010438997">
    <property type="protein sequence ID" value="GFA52347.1"/>
    <property type="molecule type" value="Genomic_DNA"/>
</dbReference>
<reference evidence="2" key="1">
    <citation type="journal article" date="2019" name="Sci. Rep.">
        <title>Draft genome of Tanacetum cinerariifolium, the natural source of mosquito coil.</title>
        <authorList>
            <person name="Yamashiro T."/>
            <person name="Shiraishi A."/>
            <person name="Satake H."/>
            <person name="Nakayama K."/>
        </authorList>
    </citation>
    <scope>NUCLEOTIDE SEQUENCE</scope>
</reference>
<gene>
    <name evidence="2" type="ORF">Tci_624319</name>
</gene>
<name>A0A699JQM7_TANCI</name>
<proteinExistence type="predicted"/>
<evidence type="ECO:0000256" key="1">
    <source>
        <dbReference type="SAM" id="MobiDB-lite"/>
    </source>
</evidence>
<organism evidence="2">
    <name type="scientific">Tanacetum cinerariifolium</name>
    <name type="common">Dalmatian daisy</name>
    <name type="synonym">Chrysanthemum cinerariifolium</name>
    <dbReference type="NCBI Taxonomy" id="118510"/>
    <lineage>
        <taxon>Eukaryota</taxon>
        <taxon>Viridiplantae</taxon>
        <taxon>Streptophyta</taxon>
        <taxon>Embryophyta</taxon>
        <taxon>Tracheophyta</taxon>
        <taxon>Spermatophyta</taxon>
        <taxon>Magnoliopsida</taxon>
        <taxon>eudicotyledons</taxon>
        <taxon>Gunneridae</taxon>
        <taxon>Pentapetalae</taxon>
        <taxon>asterids</taxon>
        <taxon>campanulids</taxon>
        <taxon>Asterales</taxon>
        <taxon>Asteraceae</taxon>
        <taxon>Asteroideae</taxon>
        <taxon>Anthemideae</taxon>
        <taxon>Anthemidinae</taxon>
        <taxon>Tanacetum</taxon>
    </lineage>
</organism>
<feature type="region of interest" description="Disordered" evidence="1">
    <location>
        <begin position="1"/>
        <end position="30"/>
    </location>
</feature>
<dbReference type="AlphaFoldDB" id="A0A699JQM7"/>
<protein>
    <submittedName>
        <fullName evidence="2">Uncharacterized protein</fullName>
    </submittedName>
</protein>